<evidence type="ECO:0000256" key="2">
    <source>
        <dbReference type="ARBA" id="ARBA00009726"/>
    </source>
</evidence>
<evidence type="ECO:0000256" key="11">
    <source>
        <dbReference type="ARBA" id="ARBA00047523"/>
    </source>
</evidence>
<comment type="subcellular location">
    <subcellularLocation>
        <location evidence="1">Vacuole membrane</location>
        <topology evidence="1">Multi-pass membrane protein</topology>
    </subcellularLocation>
</comment>
<evidence type="ECO:0000256" key="7">
    <source>
        <dbReference type="ARBA" id="ARBA00022840"/>
    </source>
</evidence>
<dbReference type="AlphaFoldDB" id="A0A1B6MFY1"/>
<keyword evidence="5" id="KW-0677">Repeat</keyword>
<feature type="non-terminal residue" evidence="15">
    <location>
        <position position="1"/>
    </location>
</feature>
<feature type="transmembrane region" description="Helical" evidence="12">
    <location>
        <begin position="329"/>
        <end position="353"/>
    </location>
</feature>
<dbReference type="Pfam" id="PF00005">
    <property type="entry name" value="ABC_tran"/>
    <property type="match status" value="1"/>
</dbReference>
<dbReference type="PROSITE" id="PS50929">
    <property type="entry name" value="ABC_TM1F"/>
    <property type="match status" value="1"/>
</dbReference>
<dbReference type="InterPro" id="IPR027417">
    <property type="entry name" value="P-loop_NTPase"/>
</dbReference>
<dbReference type="PANTHER" id="PTHR24223:SF443">
    <property type="entry name" value="MULTIDRUG-RESISTANCE LIKE PROTEIN 1, ISOFORM I"/>
    <property type="match status" value="1"/>
</dbReference>
<dbReference type="InterPro" id="IPR011527">
    <property type="entry name" value="ABC1_TM_dom"/>
</dbReference>
<dbReference type="EC" id="7.6.2.3" evidence="10"/>
<dbReference type="InterPro" id="IPR017871">
    <property type="entry name" value="ABC_transporter-like_CS"/>
</dbReference>
<feature type="transmembrane region" description="Helical" evidence="12">
    <location>
        <begin position="380"/>
        <end position="405"/>
    </location>
</feature>
<dbReference type="InterPro" id="IPR036640">
    <property type="entry name" value="ABC1_TM_sf"/>
</dbReference>
<dbReference type="Pfam" id="PF00664">
    <property type="entry name" value="ABC_membrane"/>
    <property type="match status" value="1"/>
</dbReference>
<evidence type="ECO:0000313" key="15">
    <source>
        <dbReference type="EMBL" id="JAT34833.1"/>
    </source>
</evidence>
<dbReference type="InterPro" id="IPR050173">
    <property type="entry name" value="ABC_transporter_C-like"/>
</dbReference>
<feature type="transmembrane region" description="Helical" evidence="12">
    <location>
        <begin position="560"/>
        <end position="578"/>
    </location>
</feature>
<sequence length="666" mass="73318">NITLKVQPGQLVAVVGAVGSGKSSLISAFLGEMDKISGYVNTKGKIAYVPQQAWIQNATVRDNILFGSKVDNKKYFNTVKACALKHDFDMLPAGDSTEIGEKGINLSGGQKQRVSLARAVYNDADIYLLDDPLSAVDSHVGKHIFDGVIGPSGELRNKTRILVTHAVTFLNQVDVIVVLKAGEITEMGTFKELLAKKGEFSDFLVQHITATDDSQLETVIEEMLDDDIDKTLIKDIIQLSRSGSEKSKTFTTQAEITNSPLLSRTISTTSSSLSRTGSSKSAIFIGGQVPLDIEQSLTSHIDKLIQTEKTETGSVRWSVYIHYLKSAGLLLSLATVILMVLFEAFSVLSSIWLSDWTNDKSASVDGVQVPEKSSFYLEIYALYGVGQVATILASAFTIAIGTVLASHHLHLSMLINVLRAPMSFFDTTPTGRIVNRFGKDIEVVDNTLPFSVNNALTMIANVLGTLVIITWSTPVFASVIVPVGLLYFLVQKFYVITSRQLKRIESVSRSPVYSHFGETVSGASSIRAYGVENRFVKTLEDRVDVNQICYYPSLVSNRWLGIRLETVGNILIFFAALFAVLERDTLDSGIVGLSISYALQITGMLNFAVRMTSEIETNIVSVERIKEYAEIPQEAPWEVLPKPHPEWPDRGIVEFKDFQVRYREGL</sequence>
<evidence type="ECO:0000256" key="5">
    <source>
        <dbReference type="ARBA" id="ARBA00022737"/>
    </source>
</evidence>
<evidence type="ECO:0000256" key="3">
    <source>
        <dbReference type="ARBA" id="ARBA00022448"/>
    </source>
</evidence>
<evidence type="ECO:0000256" key="4">
    <source>
        <dbReference type="ARBA" id="ARBA00022692"/>
    </source>
</evidence>
<dbReference type="PANTHER" id="PTHR24223">
    <property type="entry name" value="ATP-BINDING CASSETTE SUB-FAMILY C"/>
    <property type="match status" value="1"/>
</dbReference>
<evidence type="ECO:0000256" key="10">
    <source>
        <dbReference type="ARBA" id="ARBA00024220"/>
    </source>
</evidence>
<dbReference type="InterPro" id="IPR003593">
    <property type="entry name" value="AAA+_ATPase"/>
</dbReference>
<organism evidence="15">
    <name type="scientific">Graphocephala atropunctata</name>
    <dbReference type="NCBI Taxonomy" id="36148"/>
    <lineage>
        <taxon>Eukaryota</taxon>
        <taxon>Metazoa</taxon>
        <taxon>Ecdysozoa</taxon>
        <taxon>Arthropoda</taxon>
        <taxon>Hexapoda</taxon>
        <taxon>Insecta</taxon>
        <taxon>Pterygota</taxon>
        <taxon>Neoptera</taxon>
        <taxon>Paraneoptera</taxon>
        <taxon>Hemiptera</taxon>
        <taxon>Auchenorrhyncha</taxon>
        <taxon>Membracoidea</taxon>
        <taxon>Cicadellidae</taxon>
        <taxon>Cicadellinae</taxon>
        <taxon>Cicadellini</taxon>
        <taxon>Graphocephala</taxon>
    </lineage>
</organism>
<dbReference type="GO" id="GO:0016887">
    <property type="term" value="F:ATP hydrolysis activity"/>
    <property type="evidence" value="ECO:0007669"/>
    <property type="project" value="InterPro"/>
</dbReference>
<dbReference type="Gene3D" id="1.20.1560.10">
    <property type="entry name" value="ABC transporter type 1, transmembrane domain"/>
    <property type="match status" value="1"/>
</dbReference>
<dbReference type="CDD" id="cd03250">
    <property type="entry name" value="ABCC_MRP_domain1"/>
    <property type="match status" value="1"/>
</dbReference>
<feature type="domain" description="ABC transmembrane type-1" evidence="14">
    <location>
        <begin position="333"/>
        <end position="617"/>
    </location>
</feature>
<feature type="transmembrane region" description="Helical" evidence="12">
    <location>
        <begin position="590"/>
        <end position="609"/>
    </location>
</feature>
<feature type="domain" description="ABC transporter" evidence="13">
    <location>
        <begin position="1"/>
        <end position="206"/>
    </location>
</feature>
<comment type="similarity">
    <text evidence="2">Belongs to the ABC transporter superfamily. ABCC family. Conjugate transporter (TC 3.A.1.208) subfamily.</text>
</comment>
<dbReference type="EMBL" id="GEBQ01005144">
    <property type="protein sequence ID" value="JAT34833.1"/>
    <property type="molecule type" value="Transcribed_RNA"/>
</dbReference>
<keyword evidence="6" id="KW-0547">Nucleotide-binding</keyword>
<name>A0A1B6MFY1_9HEMI</name>
<dbReference type="PROSITE" id="PS00211">
    <property type="entry name" value="ABC_TRANSPORTER_1"/>
    <property type="match status" value="1"/>
</dbReference>
<accession>A0A1B6MFY1</accession>
<keyword evidence="4 12" id="KW-0812">Transmembrane</keyword>
<keyword evidence="7" id="KW-0067">ATP-binding</keyword>
<dbReference type="CDD" id="cd18603">
    <property type="entry name" value="ABC_6TM_MRP1_2_3_6_D2_like"/>
    <property type="match status" value="1"/>
</dbReference>
<keyword evidence="8 12" id="KW-1133">Transmembrane helix</keyword>
<gene>
    <name evidence="15" type="ORF">g.38281</name>
</gene>
<dbReference type="InterPro" id="IPR003439">
    <property type="entry name" value="ABC_transporter-like_ATP-bd"/>
</dbReference>
<evidence type="ECO:0000256" key="6">
    <source>
        <dbReference type="ARBA" id="ARBA00022741"/>
    </source>
</evidence>
<dbReference type="SUPFAM" id="SSF52540">
    <property type="entry name" value="P-loop containing nucleoside triphosphate hydrolases"/>
    <property type="match status" value="1"/>
</dbReference>
<keyword evidence="9 12" id="KW-0472">Membrane</keyword>
<dbReference type="Gene3D" id="3.40.50.300">
    <property type="entry name" value="P-loop containing nucleotide triphosphate hydrolases"/>
    <property type="match status" value="1"/>
</dbReference>
<dbReference type="PROSITE" id="PS50893">
    <property type="entry name" value="ABC_TRANSPORTER_2"/>
    <property type="match status" value="1"/>
</dbReference>
<evidence type="ECO:0000256" key="12">
    <source>
        <dbReference type="SAM" id="Phobius"/>
    </source>
</evidence>
<comment type="catalytic activity">
    <reaction evidence="11">
        <text>leukotriene C4(in) + ATP + H2O = leukotriene C4(out) + ADP + phosphate + H(+)</text>
        <dbReference type="Rhea" id="RHEA:38963"/>
        <dbReference type="ChEBI" id="CHEBI:15377"/>
        <dbReference type="ChEBI" id="CHEBI:15378"/>
        <dbReference type="ChEBI" id="CHEBI:30616"/>
        <dbReference type="ChEBI" id="CHEBI:43474"/>
        <dbReference type="ChEBI" id="CHEBI:57973"/>
        <dbReference type="ChEBI" id="CHEBI:456216"/>
    </reaction>
    <physiologicalReaction direction="left-to-right" evidence="11">
        <dbReference type="Rhea" id="RHEA:38964"/>
    </physiologicalReaction>
</comment>
<dbReference type="SUPFAM" id="SSF90123">
    <property type="entry name" value="ABC transporter transmembrane region"/>
    <property type="match status" value="1"/>
</dbReference>
<keyword evidence="3" id="KW-0813">Transport</keyword>
<evidence type="ECO:0000256" key="1">
    <source>
        <dbReference type="ARBA" id="ARBA00004128"/>
    </source>
</evidence>
<evidence type="ECO:0000259" key="14">
    <source>
        <dbReference type="PROSITE" id="PS50929"/>
    </source>
</evidence>
<reference evidence="15" key="1">
    <citation type="submission" date="2015-11" db="EMBL/GenBank/DDBJ databases">
        <title>De novo transcriptome assembly of four potential Pierce s Disease insect vectors from Arizona vineyards.</title>
        <authorList>
            <person name="Tassone E.E."/>
        </authorList>
    </citation>
    <scope>NUCLEOTIDE SEQUENCE</scope>
</reference>
<proteinExistence type="inferred from homology"/>
<dbReference type="GO" id="GO:0005524">
    <property type="term" value="F:ATP binding"/>
    <property type="evidence" value="ECO:0007669"/>
    <property type="project" value="UniProtKB-KW"/>
</dbReference>
<evidence type="ECO:0000256" key="8">
    <source>
        <dbReference type="ARBA" id="ARBA00022989"/>
    </source>
</evidence>
<dbReference type="SMART" id="SM00382">
    <property type="entry name" value="AAA"/>
    <property type="match status" value="1"/>
</dbReference>
<feature type="transmembrane region" description="Helical" evidence="12">
    <location>
        <begin position="475"/>
        <end position="495"/>
    </location>
</feature>
<dbReference type="FunFam" id="1.20.1560.10:FF:000001">
    <property type="entry name" value="ATP-binding cassette subfamily C member 1"/>
    <property type="match status" value="1"/>
</dbReference>
<evidence type="ECO:0000259" key="13">
    <source>
        <dbReference type="PROSITE" id="PS50893"/>
    </source>
</evidence>
<feature type="non-terminal residue" evidence="15">
    <location>
        <position position="666"/>
    </location>
</feature>
<dbReference type="GO" id="GO:0005774">
    <property type="term" value="C:vacuolar membrane"/>
    <property type="evidence" value="ECO:0007669"/>
    <property type="project" value="UniProtKB-SubCell"/>
</dbReference>
<protein>
    <recommendedName>
        <fullName evidence="10">ABC-type glutathione-S-conjugate transporter</fullName>
        <ecNumber evidence="10">7.6.2.3</ecNumber>
    </recommendedName>
</protein>
<dbReference type="GO" id="GO:0015431">
    <property type="term" value="F:ABC-type glutathione S-conjugate transporter activity"/>
    <property type="evidence" value="ECO:0007669"/>
    <property type="project" value="UniProtKB-EC"/>
</dbReference>
<dbReference type="FunFam" id="3.40.50.300:FF:000293">
    <property type="entry name" value="ATP binding cassette subfamily C member 1"/>
    <property type="match status" value="1"/>
</dbReference>
<evidence type="ECO:0000256" key="9">
    <source>
        <dbReference type="ARBA" id="ARBA00023136"/>
    </source>
</evidence>